<dbReference type="AlphaFoldDB" id="A0A0V0W7L1"/>
<proteinExistence type="predicted"/>
<feature type="non-terminal residue" evidence="1">
    <location>
        <position position="1"/>
    </location>
</feature>
<dbReference type="EMBL" id="JYDQ01005783">
    <property type="protein sequence ID" value="KRX71780.1"/>
    <property type="molecule type" value="Genomic_DNA"/>
</dbReference>
<sequence length="34" mass="3645">LVSVRPPYATTFSAFPYLWFPSQFPSGAALAGPT</sequence>
<dbReference type="Proteomes" id="UP000054783">
    <property type="component" value="Unassembled WGS sequence"/>
</dbReference>
<accession>A0A0V0W7L1</accession>
<feature type="non-terminal residue" evidence="1">
    <location>
        <position position="34"/>
    </location>
</feature>
<keyword evidence="2" id="KW-1185">Reference proteome</keyword>
<reference evidence="1 2" key="1">
    <citation type="submission" date="2015-01" db="EMBL/GenBank/DDBJ databases">
        <title>Evolution of Trichinella species and genotypes.</title>
        <authorList>
            <person name="Korhonen P.K."/>
            <person name="Edoardo P."/>
            <person name="Giuseppe L.R."/>
            <person name="Gasser R.B."/>
        </authorList>
    </citation>
    <scope>NUCLEOTIDE SEQUENCE [LARGE SCALE GENOMIC DNA]</scope>
    <source>
        <strain evidence="1">ISS2496</strain>
    </source>
</reference>
<organism evidence="1 2">
    <name type="scientific">Trichinella patagoniensis</name>
    <dbReference type="NCBI Taxonomy" id="990121"/>
    <lineage>
        <taxon>Eukaryota</taxon>
        <taxon>Metazoa</taxon>
        <taxon>Ecdysozoa</taxon>
        <taxon>Nematoda</taxon>
        <taxon>Enoplea</taxon>
        <taxon>Dorylaimia</taxon>
        <taxon>Trichinellida</taxon>
        <taxon>Trichinellidae</taxon>
        <taxon>Trichinella</taxon>
    </lineage>
</organism>
<comment type="caution">
    <text evidence="1">The sequence shown here is derived from an EMBL/GenBank/DDBJ whole genome shotgun (WGS) entry which is preliminary data.</text>
</comment>
<evidence type="ECO:0000313" key="2">
    <source>
        <dbReference type="Proteomes" id="UP000054783"/>
    </source>
</evidence>
<evidence type="ECO:0000313" key="1">
    <source>
        <dbReference type="EMBL" id="KRX71780.1"/>
    </source>
</evidence>
<gene>
    <name evidence="1" type="ORF">T12_3664</name>
</gene>
<name>A0A0V0W7L1_9BILA</name>
<protein>
    <submittedName>
        <fullName evidence="1">Uncharacterized protein</fullName>
    </submittedName>
</protein>